<proteinExistence type="predicted"/>
<sequence>MSNWSAPQALSIPAGKLVIFCATHQAQFQQQIQIIDTNGQPITFQTFDGQSHSFPITGQGTGVNLFANGNGKFIMESGYQIQFRNDHSQTSLVAASTVEFDLNGIVYGGGTLFVTDDQGGPEPDYNDTSLSLQWFNSQG</sequence>
<dbReference type="AlphaFoldDB" id="A0A1S1N0D1"/>
<dbReference type="STRING" id="1859457.BET10_06820"/>
<dbReference type="EMBL" id="MKJU01000022">
    <property type="protein sequence ID" value="OHU92043.1"/>
    <property type="molecule type" value="Genomic_DNA"/>
</dbReference>
<reference evidence="1 2" key="1">
    <citation type="submission" date="2016-09" db="EMBL/GenBank/DDBJ databases">
        <title>Pseudoalteromonas amylolytica sp. nov., isolated from the surface seawater.</title>
        <authorList>
            <person name="Wu Y.-H."/>
            <person name="Cheng H."/>
            <person name="Jin X.-B."/>
            <person name="Wang C.-S."/>
            <person name="Xu X.-W."/>
        </authorList>
    </citation>
    <scope>NUCLEOTIDE SEQUENCE [LARGE SCALE GENOMIC DNA]</scope>
    <source>
        <strain evidence="1 2">JW1</strain>
    </source>
</reference>
<accession>A0A1S1N0D1</accession>
<organism evidence="1 2">
    <name type="scientific">Pseudoalteromonas amylolytica</name>
    <dbReference type="NCBI Taxonomy" id="1859457"/>
    <lineage>
        <taxon>Bacteria</taxon>
        <taxon>Pseudomonadati</taxon>
        <taxon>Pseudomonadota</taxon>
        <taxon>Gammaproteobacteria</taxon>
        <taxon>Alteromonadales</taxon>
        <taxon>Pseudoalteromonadaceae</taxon>
        <taxon>Pseudoalteromonas</taxon>
    </lineage>
</organism>
<protein>
    <submittedName>
        <fullName evidence="1">Uncharacterized protein</fullName>
    </submittedName>
</protein>
<name>A0A1S1N0D1_9GAMM</name>
<dbReference type="Proteomes" id="UP000179786">
    <property type="component" value="Unassembled WGS sequence"/>
</dbReference>
<keyword evidence="2" id="KW-1185">Reference proteome</keyword>
<dbReference type="InterPro" id="IPR036684">
    <property type="entry name" value="Ca_lectin_sf"/>
</dbReference>
<evidence type="ECO:0000313" key="2">
    <source>
        <dbReference type="Proteomes" id="UP000179786"/>
    </source>
</evidence>
<comment type="caution">
    <text evidence="1">The sequence shown here is derived from an EMBL/GenBank/DDBJ whole genome shotgun (WGS) entry which is preliminary data.</text>
</comment>
<dbReference type="Gene3D" id="2.60.120.400">
    <property type="entry name" value="Calcium-mediated lectin"/>
    <property type="match status" value="1"/>
</dbReference>
<dbReference type="RefSeq" id="WP_070983845.1">
    <property type="nucleotide sequence ID" value="NZ_MKJU01000022.1"/>
</dbReference>
<dbReference type="OrthoDB" id="6022587at2"/>
<gene>
    <name evidence="1" type="ORF">BET10_06820</name>
</gene>
<evidence type="ECO:0000313" key="1">
    <source>
        <dbReference type="EMBL" id="OHU92043.1"/>
    </source>
</evidence>